<gene>
    <name evidence="2" type="ORF">CYNAS_LOCUS15241</name>
</gene>
<dbReference type="Proteomes" id="UP001176961">
    <property type="component" value="Unassembled WGS sequence"/>
</dbReference>
<proteinExistence type="predicted"/>
<comment type="caution">
    <text evidence="2">The sequence shown here is derived from an EMBL/GenBank/DDBJ whole genome shotgun (WGS) entry which is preliminary data.</text>
</comment>
<organism evidence="2 3">
    <name type="scientific">Cylicocyclus nassatus</name>
    <name type="common">Nematode worm</name>
    <dbReference type="NCBI Taxonomy" id="53992"/>
    <lineage>
        <taxon>Eukaryota</taxon>
        <taxon>Metazoa</taxon>
        <taxon>Ecdysozoa</taxon>
        <taxon>Nematoda</taxon>
        <taxon>Chromadorea</taxon>
        <taxon>Rhabditida</taxon>
        <taxon>Rhabditina</taxon>
        <taxon>Rhabditomorpha</taxon>
        <taxon>Strongyloidea</taxon>
        <taxon>Strongylidae</taxon>
        <taxon>Cylicocyclus</taxon>
    </lineage>
</organism>
<protein>
    <submittedName>
        <fullName evidence="2">Uncharacterized protein</fullName>
    </submittedName>
</protein>
<keyword evidence="3" id="KW-1185">Reference proteome</keyword>
<evidence type="ECO:0000313" key="2">
    <source>
        <dbReference type="EMBL" id="CAJ0603258.1"/>
    </source>
</evidence>
<evidence type="ECO:0000313" key="3">
    <source>
        <dbReference type="Proteomes" id="UP001176961"/>
    </source>
</evidence>
<name>A0AA36MAD8_CYLNA</name>
<keyword evidence="1" id="KW-0732">Signal</keyword>
<feature type="chain" id="PRO_5041332882" evidence="1">
    <location>
        <begin position="17"/>
        <end position="188"/>
    </location>
</feature>
<dbReference type="AlphaFoldDB" id="A0AA36MAD8"/>
<accession>A0AA36MAD8</accession>
<dbReference type="EMBL" id="CATQJL010000305">
    <property type="protein sequence ID" value="CAJ0603258.1"/>
    <property type="molecule type" value="Genomic_DNA"/>
</dbReference>
<evidence type="ECO:0000256" key="1">
    <source>
        <dbReference type="SAM" id="SignalP"/>
    </source>
</evidence>
<sequence>MFVVVIFAVFLPVVLSQGGGMAELKSITGDEQYTGQGNPNAPIPRPMGFWGRPRFSPVGYTGAYMGNPCYTGGYGAAYGGYLCNGLGAPTVWEDGRVPFGDPLANAISGVADPLSQPSRLSAVHSSLFEPSPFENTFPSRNPGAFGTSTGKINTFSSLSPSGLSGSVPLSQATGGGFYTGKGNDFVGR</sequence>
<feature type="signal peptide" evidence="1">
    <location>
        <begin position="1"/>
        <end position="16"/>
    </location>
</feature>
<reference evidence="2" key="1">
    <citation type="submission" date="2023-07" db="EMBL/GenBank/DDBJ databases">
        <authorList>
            <consortium name="CYATHOMIX"/>
        </authorList>
    </citation>
    <scope>NUCLEOTIDE SEQUENCE</scope>
    <source>
        <strain evidence="2">N/A</strain>
    </source>
</reference>